<evidence type="ECO:0000313" key="1">
    <source>
        <dbReference type="EMBL" id="SDC05031.1"/>
    </source>
</evidence>
<organism evidence="1 2">
    <name type="scientific">Melghirimyces thermohalophilus</name>
    <dbReference type="NCBI Taxonomy" id="1236220"/>
    <lineage>
        <taxon>Bacteria</taxon>
        <taxon>Bacillati</taxon>
        <taxon>Bacillota</taxon>
        <taxon>Bacilli</taxon>
        <taxon>Bacillales</taxon>
        <taxon>Thermoactinomycetaceae</taxon>
        <taxon>Melghirimyces</taxon>
    </lineage>
</organism>
<evidence type="ECO:0000313" key="2">
    <source>
        <dbReference type="Proteomes" id="UP000199387"/>
    </source>
</evidence>
<dbReference type="AlphaFoldDB" id="A0A1G6IEX9"/>
<proteinExistence type="predicted"/>
<name>A0A1G6IEX9_9BACL</name>
<protein>
    <submittedName>
        <fullName evidence="1">Uncharacterized protein</fullName>
    </submittedName>
</protein>
<dbReference type="EMBL" id="FMZA01000002">
    <property type="protein sequence ID" value="SDC05031.1"/>
    <property type="molecule type" value="Genomic_DNA"/>
</dbReference>
<reference evidence="1 2" key="1">
    <citation type="submission" date="2016-10" db="EMBL/GenBank/DDBJ databases">
        <authorList>
            <person name="de Groot N.N."/>
        </authorList>
    </citation>
    <scope>NUCLEOTIDE SEQUENCE [LARGE SCALE GENOMIC DNA]</scope>
    <source>
        <strain evidence="1 2">DSM 45514</strain>
    </source>
</reference>
<sequence length="50" mass="5806">MQNLYITECAECGFYTESESILELQHSYECPKCKNLSIFIHEHSPPSQII</sequence>
<dbReference type="Proteomes" id="UP000199387">
    <property type="component" value="Unassembled WGS sequence"/>
</dbReference>
<gene>
    <name evidence="1" type="ORF">SAMN04488112_102204</name>
</gene>
<accession>A0A1G6IEX9</accession>
<keyword evidence="2" id="KW-1185">Reference proteome</keyword>